<dbReference type="EMBL" id="BOPZ01000023">
    <property type="protein sequence ID" value="GIM29879.1"/>
    <property type="molecule type" value="Genomic_DNA"/>
</dbReference>
<evidence type="ECO:0000313" key="2">
    <source>
        <dbReference type="Proteomes" id="UP000679179"/>
    </source>
</evidence>
<dbReference type="Proteomes" id="UP000679179">
    <property type="component" value="Unassembled WGS sequence"/>
</dbReference>
<protein>
    <submittedName>
        <fullName evidence="1">Uncharacterized protein</fullName>
    </submittedName>
</protein>
<comment type="caution">
    <text evidence="1">The sequence shown here is derived from an EMBL/GenBank/DDBJ whole genome shotgun (WGS) entry which is preliminary data.</text>
</comment>
<reference evidence="1" key="1">
    <citation type="submission" date="2021-03" db="EMBL/GenBank/DDBJ databases">
        <title>Taxonomic study of Clostridium polyendosporum from meadow-gley soil under rice.</title>
        <authorList>
            <person name="Kobayashi H."/>
            <person name="Tanizawa Y."/>
            <person name="Yagura M."/>
        </authorList>
    </citation>
    <scope>NUCLEOTIDE SEQUENCE</scope>
    <source>
        <strain evidence="1">JCM 30710</strain>
    </source>
</reference>
<keyword evidence="2" id="KW-1185">Reference proteome</keyword>
<sequence>MIDKEIFRKTEGRLYRHYKQLKLIQKLKNKVVLLWKQKEQIQKEKVELKYLDIEAGLNMGIDYSREKVQSSSDGSSEAERETIKYIEDLDKQYKNTVKKMLKINARIREIELQVQDMQFNLSMLSEESKRFVEWKYGECKSIEWIATEMYAGARSTAYRKRDELMGDIANWSNIIKQI</sequence>
<name>A0A919VF48_9CLOT</name>
<proteinExistence type="predicted"/>
<organism evidence="1 2">
    <name type="scientific">Clostridium polyendosporum</name>
    <dbReference type="NCBI Taxonomy" id="69208"/>
    <lineage>
        <taxon>Bacteria</taxon>
        <taxon>Bacillati</taxon>
        <taxon>Bacillota</taxon>
        <taxon>Clostridia</taxon>
        <taxon>Eubacteriales</taxon>
        <taxon>Clostridiaceae</taxon>
        <taxon>Clostridium</taxon>
    </lineage>
</organism>
<dbReference type="AlphaFoldDB" id="A0A919VF48"/>
<evidence type="ECO:0000313" key="1">
    <source>
        <dbReference type="EMBL" id="GIM29879.1"/>
    </source>
</evidence>
<accession>A0A919VF48</accession>
<gene>
    <name evidence="1" type="ORF">CPJCM30710_25450</name>
</gene>
<dbReference type="RefSeq" id="WP_212904563.1">
    <property type="nucleotide sequence ID" value="NZ_BOPZ01000023.1"/>
</dbReference>